<dbReference type="OrthoDB" id="1117410at2"/>
<reference evidence="2 3" key="2">
    <citation type="journal article" date="2010" name="Stand. Genomic Sci.">
        <title>Complete genome sequence of Chitinophaga pinensis type strain (UQM 2034).</title>
        <authorList>
            <person name="Glavina Del Rio T."/>
            <person name="Abt B."/>
            <person name="Spring S."/>
            <person name="Lapidus A."/>
            <person name="Nolan M."/>
            <person name="Tice H."/>
            <person name="Copeland A."/>
            <person name="Cheng J.F."/>
            <person name="Chen F."/>
            <person name="Bruce D."/>
            <person name="Goodwin L."/>
            <person name="Pitluck S."/>
            <person name="Ivanova N."/>
            <person name="Mavromatis K."/>
            <person name="Mikhailova N."/>
            <person name="Pati A."/>
            <person name="Chen A."/>
            <person name="Palaniappan K."/>
            <person name="Land M."/>
            <person name="Hauser L."/>
            <person name="Chang Y.J."/>
            <person name="Jeffries C.D."/>
            <person name="Chain P."/>
            <person name="Saunders E."/>
            <person name="Detter J.C."/>
            <person name="Brettin T."/>
            <person name="Rohde M."/>
            <person name="Goker M."/>
            <person name="Bristow J."/>
            <person name="Eisen J.A."/>
            <person name="Markowitz V."/>
            <person name="Hugenholtz P."/>
            <person name="Kyrpides N.C."/>
            <person name="Klenk H.P."/>
            <person name="Lucas S."/>
        </authorList>
    </citation>
    <scope>NUCLEOTIDE SEQUENCE [LARGE SCALE GENOMIC DNA]</scope>
    <source>
        <strain evidence="3">ATCC 43595 / DSM 2588 / LMG 13176 / NBRC 15968 / NCIMB 11800 / UQM 2034</strain>
    </source>
</reference>
<dbReference type="Proteomes" id="UP000002215">
    <property type="component" value="Chromosome"/>
</dbReference>
<name>A0A979GAN5_CHIPD</name>
<sequence length="296" mass="33141">MQKIACYIILYLLLGNVAVFAQDTSLLKMLDESQNASDQSHVVTGTFKATQLINVPTVESPGKQSLQFLIMHRFGKLNEGAYELFGLDNASIRFGLDYGFTDRLSAGVGRSSVDKAFDGNIKYKILQQSTGKGAMPISLSLYELVTHYTQRYTDKPYLNSRFRTSYTSQLLIARKFSRNLSLQLAPSWTHYNLVATPEDNNDLFAITAGGRMKFTKRMSVTAEYSYLLPDQVVSTKVYNSLSLGVDIETGGHVFQLVFTNSNGMIGPYYLSRTNGSWGKGDIFFGFNISRSFNFKK</sequence>
<dbReference type="KEGG" id="cpi:Cpin_6392"/>
<reference evidence="3" key="1">
    <citation type="submission" date="2009-08" db="EMBL/GenBank/DDBJ databases">
        <title>The complete genome of Chitinophaga pinensis DSM 2588.</title>
        <authorList>
            <consortium name="US DOE Joint Genome Institute (JGI-PGF)"/>
            <person name="Lucas S."/>
            <person name="Copeland A."/>
            <person name="Lapidus A."/>
            <person name="Glavina del Rio T."/>
            <person name="Dalin E."/>
            <person name="Tice H."/>
            <person name="Bruce D."/>
            <person name="Goodwin L."/>
            <person name="Pitluck S."/>
            <person name="Kyrpides N."/>
            <person name="Mavromatis K."/>
            <person name="Ivanova N."/>
            <person name="Mikhailova N."/>
            <person name="Sims D."/>
            <person name="Meinche L."/>
            <person name="Brettin T."/>
            <person name="Detter J.C."/>
            <person name="Han C."/>
            <person name="Larimer F."/>
            <person name="Land M."/>
            <person name="Hauser L."/>
            <person name="Markowitz V."/>
            <person name="Cheng J.-F."/>
            <person name="Hugenholtz P."/>
            <person name="Woyke T."/>
            <person name="Wu D."/>
            <person name="Spring S."/>
            <person name="Klenk H.-P."/>
            <person name="Eisen J.A."/>
        </authorList>
    </citation>
    <scope>NUCLEOTIDE SEQUENCE [LARGE SCALE GENOMIC DNA]</scope>
    <source>
        <strain evidence="3">ATCC 43595 / DSM 2588 / LMG 13176 / NBRC 15968 / NCIMB 11800 / UQM 2034</strain>
    </source>
</reference>
<evidence type="ECO:0000259" key="1">
    <source>
        <dbReference type="Pfam" id="PF19089"/>
    </source>
</evidence>
<protein>
    <recommendedName>
        <fullName evidence="1">DUF5777 domain-containing protein</fullName>
    </recommendedName>
</protein>
<evidence type="ECO:0000313" key="3">
    <source>
        <dbReference type="Proteomes" id="UP000002215"/>
    </source>
</evidence>
<dbReference type="InterPro" id="IPR023614">
    <property type="entry name" value="Porin_dom_sf"/>
</dbReference>
<feature type="domain" description="DUF5777" evidence="1">
    <location>
        <begin position="47"/>
        <end position="292"/>
    </location>
</feature>
<organism evidence="2 3">
    <name type="scientific">Chitinophaga pinensis (strain ATCC 43595 / DSM 2588 / LMG 13176 / NBRC 15968 / NCIMB 11800 / UQM 2034)</name>
    <dbReference type="NCBI Taxonomy" id="485918"/>
    <lineage>
        <taxon>Bacteria</taxon>
        <taxon>Pseudomonadati</taxon>
        <taxon>Bacteroidota</taxon>
        <taxon>Chitinophagia</taxon>
        <taxon>Chitinophagales</taxon>
        <taxon>Chitinophagaceae</taxon>
        <taxon>Chitinophaga</taxon>
    </lineage>
</organism>
<dbReference type="RefSeq" id="WP_012793960.1">
    <property type="nucleotide sequence ID" value="NC_013132.1"/>
</dbReference>
<dbReference type="EMBL" id="CP001699">
    <property type="protein sequence ID" value="ACU63796.1"/>
    <property type="molecule type" value="Genomic_DNA"/>
</dbReference>
<proteinExistence type="predicted"/>
<dbReference type="InterPro" id="IPR045916">
    <property type="entry name" value="DUF5777"/>
</dbReference>
<gene>
    <name evidence="2" type="ordered locus">Cpin_6392</name>
</gene>
<dbReference type="AlphaFoldDB" id="A0A979GAN5"/>
<evidence type="ECO:0000313" key="2">
    <source>
        <dbReference type="EMBL" id="ACU63796.1"/>
    </source>
</evidence>
<accession>A0A979GAN5</accession>
<dbReference type="Gene3D" id="2.40.160.10">
    <property type="entry name" value="Porin"/>
    <property type="match status" value="1"/>
</dbReference>
<dbReference type="SUPFAM" id="SSF56935">
    <property type="entry name" value="Porins"/>
    <property type="match status" value="1"/>
</dbReference>
<dbReference type="Pfam" id="PF19089">
    <property type="entry name" value="DUF5777"/>
    <property type="match status" value="1"/>
</dbReference>